<comment type="caution">
    <text evidence="1">The sequence shown here is derived from an EMBL/GenBank/DDBJ whole genome shotgun (WGS) entry which is preliminary data.</text>
</comment>
<proteinExistence type="predicted"/>
<dbReference type="Proteomes" id="UP000024635">
    <property type="component" value="Unassembled WGS sequence"/>
</dbReference>
<name>A0A016TH97_9BILA</name>
<dbReference type="AlphaFoldDB" id="A0A016TH97"/>
<protein>
    <submittedName>
        <fullName evidence="1">Uncharacterized protein</fullName>
    </submittedName>
</protein>
<dbReference type="EMBL" id="JARK01001438">
    <property type="protein sequence ID" value="EYC02061.1"/>
    <property type="molecule type" value="Genomic_DNA"/>
</dbReference>
<reference evidence="2" key="1">
    <citation type="journal article" date="2015" name="Nat. Genet.">
        <title>The genome and transcriptome of the zoonotic hookworm Ancylostoma ceylanicum identify infection-specific gene families.</title>
        <authorList>
            <person name="Schwarz E.M."/>
            <person name="Hu Y."/>
            <person name="Antoshechkin I."/>
            <person name="Miller M.M."/>
            <person name="Sternberg P.W."/>
            <person name="Aroian R.V."/>
        </authorList>
    </citation>
    <scope>NUCLEOTIDE SEQUENCE</scope>
    <source>
        <strain evidence="2">HY135</strain>
    </source>
</reference>
<accession>A0A016TH97</accession>
<organism evidence="1 2">
    <name type="scientific">Ancylostoma ceylanicum</name>
    <dbReference type="NCBI Taxonomy" id="53326"/>
    <lineage>
        <taxon>Eukaryota</taxon>
        <taxon>Metazoa</taxon>
        <taxon>Ecdysozoa</taxon>
        <taxon>Nematoda</taxon>
        <taxon>Chromadorea</taxon>
        <taxon>Rhabditida</taxon>
        <taxon>Rhabditina</taxon>
        <taxon>Rhabditomorpha</taxon>
        <taxon>Strongyloidea</taxon>
        <taxon>Ancylostomatidae</taxon>
        <taxon>Ancylostomatinae</taxon>
        <taxon>Ancylostoma</taxon>
    </lineage>
</organism>
<evidence type="ECO:0000313" key="2">
    <source>
        <dbReference type="Proteomes" id="UP000024635"/>
    </source>
</evidence>
<dbReference type="OrthoDB" id="297496at2759"/>
<evidence type="ECO:0000313" key="1">
    <source>
        <dbReference type="EMBL" id="EYC02061.1"/>
    </source>
</evidence>
<sequence length="69" mass="7866">MALDDESERKEVISEEQVPMHLASGRPSILPTNQFEGERDFIIQWLFHEILINAGVYGDHALFFSASTM</sequence>
<keyword evidence="2" id="KW-1185">Reference proteome</keyword>
<gene>
    <name evidence="1" type="primary">Acey_s0102.g3462</name>
    <name evidence="1" type="ORF">Y032_0102g3462</name>
</gene>